<proteinExistence type="predicted"/>
<keyword evidence="2" id="KW-1185">Reference proteome</keyword>
<protein>
    <submittedName>
        <fullName evidence="1">Uncharacterized protein</fullName>
    </submittedName>
</protein>
<name>A0ABT6L803_9MYCO</name>
<gene>
    <name evidence="1" type="ORF">M2272_005754</name>
</gene>
<evidence type="ECO:0000313" key="1">
    <source>
        <dbReference type="EMBL" id="MDH6199087.1"/>
    </source>
</evidence>
<dbReference type="EMBL" id="JARXVE010000014">
    <property type="protein sequence ID" value="MDH6199087.1"/>
    <property type="molecule type" value="Genomic_DNA"/>
</dbReference>
<evidence type="ECO:0000313" key="2">
    <source>
        <dbReference type="Proteomes" id="UP001160130"/>
    </source>
</evidence>
<dbReference type="Proteomes" id="UP001160130">
    <property type="component" value="Unassembled WGS sequence"/>
</dbReference>
<sequence>MSAAEFDDGLFDRIASVIDASDEIETLVSSVPTVFPQFGEPLFVCPPVSRVGLSGHDGAADKIDVWEVVT</sequence>
<accession>A0ABT6L803</accession>
<reference evidence="1 2" key="1">
    <citation type="submission" date="2023-04" db="EMBL/GenBank/DDBJ databases">
        <title>Forest soil microbial communities from Buena Vista Peninsula, Colon Province, Panama.</title>
        <authorList>
            <person name="Bouskill N."/>
        </authorList>
    </citation>
    <scope>NUCLEOTIDE SEQUENCE [LARGE SCALE GENOMIC DNA]</scope>
    <source>
        <strain evidence="1 2">AC80</strain>
    </source>
</reference>
<comment type="caution">
    <text evidence="1">The sequence shown here is derived from an EMBL/GenBank/DDBJ whole genome shotgun (WGS) entry which is preliminary data.</text>
</comment>
<organism evidence="1 2">
    <name type="scientific">Mycolicibacterium frederiksbergense</name>
    <dbReference type="NCBI Taxonomy" id="117567"/>
    <lineage>
        <taxon>Bacteria</taxon>
        <taxon>Bacillati</taxon>
        <taxon>Actinomycetota</taxon>
        <taxon>Actinomycetes</taxon>
        <taxon>Mycobacteriales</taxon>
        <taxon>Mycobacteriaceae</taxon>
        <taxon>Mycolicibacterium</taxon>
    </lineage>
</organism>